<dbReference type="CDD" id="cd20301">
    <property type="entry name" value="cupin_ChrR"/>
    <property type="match status" value="1"/>
</dbReference>
<evidence type="ECO:0000313" key="3">
    <source>
        <dbReference type="Proteomes" id="UP001169862"/>
    </source>
</evidence>
<dbReference type="EMBL" id="JAUOPG010000004">
    <property type="protein sequence ID" value="MDO6453556.1"/>
    <property type="molecule type" value="Genomic_DNA"/>
</dbReference>
<dbReference type="RefSeq" id="WP_178969446.1">
    <property type="nucleotide sequence ID" value="NZ_CAXPFL010000009.1"/>
</dbReference>
<proteinExistence type="predicted"/>
<dbReference type="Pfam" id="PF12973">
    <property type="entry name" value="Cupin_7"/>
    <property type="match status" value="1"/>
</dbReference>
<dbReference type="InterPro" id="IPR041916">
    <property type="entry name" value="Anti_sigma_zinc_sf"/>
</dbReference>
<feature type="domain" description="ChrR-like cupin" evidence="1">
    <location>
        <begin position="112"/>
        <end position="199"/>
    </location>
</feature>
<evidence type="ECO:0000259" key="1">
    <source>
        <dbReference type="Pfam" id="PF12973"/>
    </source>
</evidence>
<name>A0AAW7XII1_9GAMM</name>
<dbReference type="InterPro" id="IPR012807">
    <property type="entry name" value="Anti-sigma_ChrR"/>
</dbReference>
<dbReference type="SUPFAM" id="SSF51182">
    <property type="entry name" value="RmlC-like cupins"/>
    <property type="match status" value="1"/>
</dbReference>
<accession>A0AAW7XII1</accession>
<sequence length="219" mass="24059">MSAHHHPDDATLMSYAAGALPESFETLVACHLQFCTRCKQRIREAEDIGAALLEAAEPTTNRGRDQFFAQLMQEPDIDPMMDSVTAESAAVTRQHAFPAPLQQLLKNGDTGLAWRRLVPGIQQIRMETRDGGLRLLRIQPGMSIPIHTHHGSEMTLILDGSYSDELGRFKPGDVADLDPTVEHQPITDGNVPCICLVATDAPMKFQGLLPKLLQPFVGL</sequence>
<reference evidence="2" key="1">
    <citation type="submission" date="2023-07" db="EMBL/GenBank/DDBJ databases">
        <title>Genome content predicts the carbon catabolic preferences of heterotrophic bacteria.</title>
        <authorList>
            <person name="Gralka M."/>
        </authorList>
    </citation>
    <scope>NUCLEOTIDE SEQUENCE</scope>
    <source>
        <strain evidence="2">I2M16</strain>
    </source>
</reference>
<dbReference type="Gene3D" id="2.60.120.10">
    <property type="entry name" value="Jelly Rolls"/>
    <property type="match status" value="1"/>
</dbReference>
<gene>
    <name evidence="2" type="ORF">Q4490_08260</name>
</gene>
<dbReference type="Gene3D" id="1.10.10.1320">
    <property type="entry name" value="Anti-sigma factor, zinc-finger domain"/>
    <property type="match status" value="1"/>
</dbReference>
<evidence type="ECO:0000313" key="2">
    <source>
        <dbReference type="EMBL" id="MDO6453556.1"/>
    </source>
</evidence>
<dbReference type="AlphaFoldDB" id="A0AAW7XII1"/>
<comment type="caution">
    <text evidence="2">The sequence shown here is derived from an EMBL/GenBank/DDBJ whole genome shotgun (WGS) entry which is preliminary data.</text>
</comment>
<organism evidence="2 3">
    <name type="scientific">Neptunomonas phycophila</name>
    <dbReference type="NCBI Taxonomy" id="1572645"/>
    <lineage>
        <taxon>Bacteria</taxon>
        <taxon>Pseudomonadati</taxon>
        <taxon>Pseudomonadota</taxon>
        <taxon>Gammaproteobacteria</taxon>
        <taxon>Oceanospirillales</taxon>
        <taxon>Oceanospirillaceae</taxon>
        <taxon>Neptunomonas</taxon>
    </lineage>
</organism>
<protein>
    <submittedName>
        <fullName evidence="2">ChrR family anti-sigma-E factor</fullName>
    </submittedName>
</protein>
<dbReference type="NCBIfam" id="TIGR02451">
    <property type="entry name" value="anti_sig_ChrR"/>
    <property type="match status" value="1"/>
</dbReference>
<dbReference type="Proteomes" id="UP001169862">
    <property type="component" value="Unassembled WGS sequence"/>
</dbReference>
<dbReference type="InterPro" id="IPR011051">
    <property type="entry name" value="RmlC_Cupin_sf"/>
</dbReference>
<dbReference type="GeneID" id="89457643"/>
<dbReference type="InterPro" id="IPR014710">
    <property type="entry name" value="RmlC-like_jellyroll"/>
</dbReference>
<dbReference type="InterPro" id="IPR025979">
    <property type="entry name" value="ChrR-like_cupin_dom"/>
</dbReference>